<comment type="subcellular location">
    <subcellularLocation>
        <location evidence="1">Cell membrane</location>
        <topology evidence="1">Multi-pass membrane protein</topology>
    </subcellularLocation>
</comment>
<feature type="transmembrane region" description="Helical" evidence="7">
    <location>
        <begin position="414"/>
        <end position="433"/>
    </location>
</feature>
<keyword evidence="2" id="KW-0813">Transport</keyword>
<feature type="transmembrane region" description="Helical" evidence="7">
    <location>
        <begin position="247"/>
        <end position="267"/>
    </location>
</feature>
<keyword evidence="5 7" id="KW-0472">Membrane</keyword>
<dbReference type="EMBL" id="CP132508">
    <property type="protein sequence ID" value="WPD19928.1"/>
    <property type="molecule type" value="Genomic_DNA"/>
</dbReference>
<dbReference type="RefSeq" id="WP_318751360.1">
    <property type="nucleotide sequence ID" value="NZ_CP132508.1"/>
</dbReference>
<feature type="transmembrane region" description="Helical" evidence="7">
    <location>
        <begin position="7"/>
        <end position="33"/>
    </location>
</feature>
<dbReference type="PANTHER" id="PTHR23531:SF1">
    <property type="entry name" value="QUINOLENE RESISTANCE PROTEIN NORA"/>
    <property type="match status" value="1"/>
</dbReference>
<keyword evidence="3 7" id="KW-0812">Transmembrane</keyword>
<gene>
    <name evidence="9" type="ORF">Q5761_04580</name>
</gene>
<feature type="transmembrane region" description="Helical" evidence="7">
    <location>
        <begin position="349"/>
        <end position="374"/>
    </location>
</feature>
<feature type="transmembrane region" description="Helical" evidence="7">
    <location>
        <begin position="70"/>
        <end position="87"/>
    </location>
</feature>
<dbReference type="PROSITE" id="PS50850">
    <property type="entry name" value="MFS"/>
    <property type="match status" value="1"/>
</dbReference>
<organism evidence="9 10">
    <name type="scientific">Thermaerobacter composti</name>
    <dbReference type="NCBI Taxonomy" id="554949"/>
    <lineage>
        <taxon>Bacteria</taxon>
        <taxon>Bacillati</taxon>
        <taxon>Bacillota</taxon>
        <taxon>Clostridia</taxon>
        <taxon>Eubacteriales</taxon>
        <taxon>Clostridiales Family XVII. Incertae Sedis</taxon>
        <taxon>Thermaerobacter</taxon>
    </lineage>
</organism>
<evidence type="ECO:0000256" key="7">
    <source>
        <dbReference type="SAM" id="Phobius"/>
    </source>
</evidence>
<dbReference type="Proteomes" id="UP001304683">
    <property type="component" value="Chromosome"/>
</dbReference>
<protein>
    <submittedName>
        <fullName evidence="9">MFS transporter</fullName>
    </submittedName>
</protein>
<name>A0ABZ0QS96_9FIRM</name>
<evidence type="ECO:0000256" key="2">
    <source>
        <dbReference type="ARBA" id="ARBA00022448"/>
    </source>
</evidence>
<accession>A0ABZ0QS96</accession>
<feature type="region of interest" description="Disordered" evidence="6">
    <location>
        <begin position="185"/>
        <end position="214"/>
    </location>
</feature>
<evidence type="ECO:0000313" key="9">
    <source>
        <dbReference type="EMBL" id="WPD19928.1"/>
    </source>
</evidence>
<feature type="compositionally biased region" description="Low complexity" evidence="6">
    <location>
        <begin position="192"/>
        <end position="214"/>
    </location>
</feature>
<feature type="transmembrane region" description="Helical" evidence="7">
    <location>
        <begin position="157"/>
        <end position="176"/>
    </location>
</feature>
<keyword evidence="4 7" id="KW-1133">Transmembrane helix</keyword>
<feature type="transmembrane region" description="Helical" evidence="7">
    <location>
        <begin position="386"/>
        <end position="408"/>
    </location>
</feature>
<sequence>MPVGVYVVALVAWLYFVALDMLATGLPLALAAAGAGEGWIGLLAGWMGLAAMIQRPFLAAWGDRHGHGRLLVASLAAAVAGAVLFAVRPEPGAQLLARTLQGTSLAGLVVASQALMAALAPVPRRGRALALQGLADTGGVLVGTNLGEWAWHHLGRTGLFAGAAAAAGVALGLAVAGRRAVMPSAGGGPAGTGPARAAVGPGAAAGARPAPRPRTALAAARPRARRGGEAGCRQPAARPGVLPLPSAFLLLGALIGAIFGTALNLTALHAQAAGFRAGGWLAVFALVAMAARYAAGTAIDRAGGGTAGASAPGMAGAVRPARRLLAPAFGLMAAGEALLAAASGGPAGYGVYAAAVVVAAGYGIAHTALVAAAVGGAPPGRRGTAAGWLANAIDLGVGAGLAALGWVLERWSFPLMYGALAGAAGLGAVLGLATRGDRLRPEAGARP</sequence>
<keyword evidence="10" id="KW-1185">Reference proteome</keyword>
<evidence type="ECO:0000256" key="4">
    <source>
        <dbReference type="ARBA" id="ARBA00022989"/>
    </source>
</evidence>
<feature type="transmembrane region" description="Helical" evidence="7">
    <location>
        <begin position="39"/>
        <end position="58"/>
    </location>
</feature>
<evidence type="ECO:0000256" key="3">
    <source>
        <dbReference type="ARBA" id="ARBA00022692"/>
    </source>
</evidence>
<feature type="transmembrane region" description="Helical" evidence="7">
    <location>
        <begin position="324"/>
        <end position="343"/>
    </location>
</feature>
<dbReference type="SUPFAM" id="SSF103473">
    <property type="entry name" value="MFS general substrate transporter"/>
    <property type="match status" value="1"/>
</dbReference>
<dbReference type="PANTHER" id="PTHR23531">
    <property type="entry name" value="QUINOLENE RESISTANCE PROTEIN NORA"/>
    <property type="match status" value="1"/>
</dbReference>
<dbReference type="InterPro" id="IPR052714">
    <property type="entry name" value="MFS_Exporter"/>
</dbReference>
<evidence type="ECO:0000313" key="10">
    <source>
        <dbReference type="Proteomes" id="UP001304683"/>
    </source>
</evidence>
<evidence type="ECO:0000256" key="6">
    <source>
        <dbReference type="SAM" id="MobiDB-lite"/>
    </source>
</evidence>
<dbReference type="InterPro" id="IPR020846">
    <property type="entry name" value="MFS_dom"/>
</dbReference>
<dbReference type="InterPro" id="IPR011701">
    <property type="entry name" value="MFS"/>
</dbReference>
<dbReference type="InterPro" id="IPR036259">
    <property type="entry name" value="MFS_trans_sf"/>
</dbReference>
<evidence type="ECO:0000256" key="5">
    <source>
        <dbReference type="ARBA" id="ARBA00023136"/>
    </source>
</evidence>
<feature type="transmembrane region" description="Helical" evidence="7">
    <location>
        <begin position="273"/>
        <end position="291"/>
    </location>
</feature>
<evidence type="ECO:0000256" key="1">
    <source>
        <dbReference type="ARBA" id="ARBA00004651"/>
    </source>
</evidence>
<feature type="domain" description="Major facilitator superfamily (MFS) profile" evidence="8">
    <location>
        <begin position="1"/>
        <end position="439"/>
    </location>
</feature>
<evidence type="ECO:0000259" key="8">
    <source>
        <dbReference type="PROSITE" id="PS50850"/>
    </source>
</evidence>
<dbReference type="Gene3D" id="1.20.1250.20">
    <property type="entry name" value="MFS general substrate transporter like domains"/>
    <property type="match status" value="1"/>
</dbReference>
<proteinExistence type="predicted"/>
<dbReference type="Pfam" id="PF07690">
    <property type="entry name" value="MFS_1"/>
    <property type="match status" value="1"/>
</dbReference>
<reference evidence="9 10" key="1">
    <citation type="submission" date="2023-08" db="EMBL/GenBank/DDBJ databases">
        <title>Genome sequence of Thermaerobacter compostii strain Ins1, a spore-forming filamentous bacterium isolated from a deep geothermal reservoir.</title>
        <authorList>
            <person name="Bregnard D."/>
            <person name="Gonzalez D."/>
            <person name="Junier P."/>
        </authorList>
    </citation>
    <scope>NUCLEOTIDE SEQUENCE [LARGE SCALE GENOMIC DNA]</scope>
    <source>
        <strain evidence="9 10">Ins1</strain>
    </source>
</reference>